<organism evidence="8 9">
    <name type="scientific">Bacteroides cellulosilyticus</name>
    <dbReference type="NCBI Taxonomy" id="246787"/>
    <lineage>
        <taxon>Bacteria</taxon>
        <taxon>Pseudomonadati</taxon>
        <taxon>Bacteroidota</taxon>
        <taxon>Bacteroidia</taxon>
        <taxon>Bacteroidales</taxon>
        <taxon>Bacteroidaceae</taxon>
        <taxon>Bacteroides</taxon>
    </lineage>
</organism>
<comment type="caution">
    <text evidence="8">The sequence shown here is derived from an EMBL/GenBank/DDBJ whole genome shotgun (WGS) entry which is preliminary data.</text>
</comment>
<evidence type="ECO:0000256" key="4">
    <source>
        <dbReference type="PIRSR" id="PIRSR606710-2"/>
    </source>
</evidence>
<feature type="signal peptide" evidence="6">
    <location>
        <begin position="1"/>
        <end position="19"/>
    </location>
</feature>
<feature type="domain" description="Beta-xylosidase C-terminal Concanavalin A-like" evidence="7">
    <location>
        <begin position="340"/>
        <end position="525"/>
    </location>
</feature>
<dbReference type="Gene3D" id="2.115.10.20">
    <property type="entry name" value="Glycosyl hydrolase domain, family 43"/>
    <property type="match status" value="1"/>
</dbReference>
<dbReference type="InterPro" id="IPR013320">
    <property type="entry name" value="ConA-like_dom_sf"/>
</dbReference>
<dbReference type="EMBL" id="JARFID010000010">
    <property type="protein sequence ID" value="MDE8694988.1"/>
    <property type="molecule type" value="Genomic_DNA"/>
</dbReference>
<keyword evidence="2 5" id="KW-0378">Hydrolase</keyword>
<dbReference type="Proteomes" id="UP001221924">
    <property type="component" value="Unassembled WGS sequence"/>
</dbReference>
<protein>
    <submittedName>
        <fullName evidence="8">Glycoside hydrolase 43 family protein</fullName>
    </submittedName>
</protein>
<dbReference type="Gene3D" id="2.60.120.200">
    <property type="match status" value="1"/>
</dbReference>
<feature type="site" description="Important for catalytic activity, responsible for pKa modulation of the active site Glu and correct orientation of both the proton donor and substrate" evidence="4">
    <location>
        <position position="162"/>
    </location>
</feature>
<reference evidence="8" key="1">
    <citation type="submission" date="2023-03" db="EMBL/GenBank/DDBJ databases">
        <title>DFI Biobank Strains.</title>
        <authorList>
            <person name="Mostad J."/>
            <person name="Paddock L."/>
            <person name="Medina S."/>
            <person name="Waligurski E."/>
            <person name="Barat B."/>
            <person name="Smith R."/>
            <person name="Burgo V."/>
            <person name="Metcalfe C."/>
            <person name="Woodson C."/>
            <person name="Sundararajan A."/>
            <person name="Ramaswamy R."/>
            <person name="Lin H."/>
            <person name="Pamer E.G."/>
        </authorList>
    </citation>
    <scope>NUCLEOTIDE SEQUENCE</scope>
    <source>
        <strain evidence="8">DFI.9.5</strain>
    </source>
</reference>
<dbReference type="GO" id="GO:0005975">
    <property type="term" value="P:carbohydrate metabolic process"/>
    <property type="evidence" value="ECO:0007669"/>
    <property type="project" value="InterPro"/>
</dbReference>
<dbReference type="AlphaFoldDB" id="A0AAW6M2K5"/>
<keyword evidence="3 5" id="KW-0326">Glycosidase</keyword>
<dbReference type="SUPFAM" id="SSF75005">
    <property type="entry name" value="Arabinanase/levansucrase/invertase"/>
    <property type="match status" value="1"/>
</dbReference>
<dbReference type="GO" id="GO:0004553">
    <property type="term" value="F:hydrolase activity, hydrolyzing O-glycosyl compounds"/>
    <property type="evidence" value="ECO:0007669"/>
    <property type="project" value="InterPro"/>
</dbReference>
<dbReference type="PANTHER" id="PTHR42812">
    <property type="entry name" value="BETA-XYLOSIDASE"/>
    <property type="match status" value="1"/>
</dbReference>
<proteinExistence type="inferred from homology"/>
<dbReference type="InterPro" id="IPR023296">
    <property type="entry name" value="Glyco_hydro_beta-prop_sf"/>
</dbReference>
<keyword evidence="6" id="KW-0732">Signal</keyword>
<feature type="chain" id="PRO_5043397921" evidence="6">
    <location>
        <begin position="20"/>
        <end position="525"/>
    </location>
</feature>
<evidence type="ECO:0000256" key="5">
    <source>
        <dbReference type="RuleBase" id="RU361187"/>
    </source>
</evidence>
<comment type="similarity">
    <text evidence="1 5">Belongs to the glycosyl hydrolase 43 family.</text>
</comment>
<dbReference type="Pfam" id="PF04616">
    <property type="entry name" value="Glyco_hydro_43"/>
    <property type="match status" value="1"/>
</dbReference>
<evidence type="ECO:0000313" key="9">
    <source>
        <dbReference type="Proteomes" id="UP001221924"/>
    </source>
</evidence>
<dbReference type="CDD" id="cd09001">
    <property type="entry name" value="GH43_FsAxh1-like"/>
    <property type="match status" value="1"/>
</dbReference>
<dbReference type="RefSeq" id="WP_149924104.1">
    <property type="nucleotide sequence ID" value="NZ_CAXKYC010000006.1"/>
</dbReference>
<dbReference type="SUPFAM" id="SSF49899">
    <property type="entry name" value="Concanavalin A-like lectins/glucanases"/>
    <property type="match status" value="1"/>
</dbReference>
<dbReference type="InterPro" id="IPR041542">
    <property type="entry name" value="GH43_C2"/>
</dbReference>
<accession>A0AAW6M2K5</accession>
<sequence>MKHLLSVLFCTCFSIYLIAQQSVEWGNWKNWGDQGDGTYINPIIPSDYSDIDCIRVGEDYYAISSTFQFSPGMTLLHSKDLVNWEIYGNIIDDLTQISEDLNWTRMDRYGRGVWAGTLRHYNGRFYLFFGTPDEGYFMTSASRAEGPWEPLTPLLPEPGWDDCTAMWDENGKAYFVGTHFADGYKTYLFKMSEDGKSIDRKSAKLINSGSGREASKLIKVNGWYYLIFSEHKPGVGRYVMAKRSRKLAGPYKEEKQLALPSCEAMEPNQGGIILGKDNNWYFLTHHGTGDWSGRIVSLLPVTWVQDWPIPGEVLSQNIGTMKWDGKIPFKHTEKLSIKRSDDFDEDCLAPQWQWNYQPRKDYFSLTERPGWLRLKAYRPLETNNLLKAGNTLTQRTFRKQNNDVTIKMDISNMQDGQKNGLCHFSSQHSAIGIVKEEDACYLEYRKNGNITKGIQIHSEFVWFRTEWGMDGKSQYYYSLDGDNFLPFGEKYQLTWGNYRGDRIGIYCFNDKKETGSVDVDYCHYR</sequence>
<name>A0AAW6M2K5_9BACE</name>
<dbReference type="PANTHER" id="PTHR42812:SF12">
    <property type="entry name" value="BETA-XYLOSIDASE-RELATED"/>
    <property type="match status" value="1"/>
</dbReference>
<dbReference type="Pfam" id="PF17851">
    <property type="entry name" value="GH43_C2"/>
    <property type="match status" value="1"/>
</dbReference>
<evidence type="ECO:0000259" key="7">
    <source>
        <dbReference type="Pfam" id="PF17851"/>
    </source>
</evidence>
<evidence type="ECO:0000256" key="1">
    <source>
        <dbReference type="ARBA" id="ARBA00009865"/>
    </source>
</evidence>
<gene>
    <name evidence="8" type="ORF">PZH42_12830</name>
</gene>
<evidence type="ECO:0000256" key="6">
    <source>
        <dbReference type="SAM" id="SignalP"/>
    </source>
</evidence>
<evidence type="ECO:0000313" key="8">
    <source>
        <dbReference type="EMBL" id="MDE8694988.1"/>
    </source>
</evidence>
<evidence type="ECO:0000256" key="3">
    <source>
        <dbReference type="ARBA" id="ARBA00023295"/>
    </source>
</evidence>
<dbReference type="InterPro" id="IPR051795">
    <property type="entry name" value="Glycosyl_Hydrlase_43"/>
</dbReference>
<dbReference type="InterPro" id="IPR006710">
    <property type="entry name" value="Glyco_hydro_43"/>
</dbReference>
<evidence type="ECO:0000256" key="2">
    <source>
        <dbReference type="ARBA" id="ARBA00022801"/>
    </source>
</evidence>